<evidence type="ECO:0000313" key="1">
    <source>
        <dbReference type="EMBL" id="MPC58499.1"/>
    </source>
</evidence>
<gene>
    <name evidence="1" type="ORF">E2C01_052505</name>
</gene>
<name>A0A5B7GLQ8_PORTR</name>
<accession>A0A5B7GLQ8</accession>
<protein>
    <submittedName>
        <fullName evidence="1">Uncharacterized protein</fullName>
    </submittedName>
</protein>
<comment type="caution">
    <text evidence="1">The sequence shown here is derived from an EMBL/GenBank/DDBJ whole genome shotgun (WGS) entry which is preliminary data.</text>
</comment>
<evidence type="ECO:0000313" key="2">
    <source>
        <dbReference type="Proteomes" id="UP000324222"/>
    </source>
</evidence>
<sequence>MSGWQVGASRSPCYGSCTVMDAFLSLMSWPLSTSVSPRPRPSRVLSDKVLVVLAAPYNAEHELSLLSLERRIQQLFGIQVETSCLISTHIHSAVMSSKQNTSLASLSNNMEVLPVVSVWKKKKKTSRLQLTIISPSQRSGPRYDLFTRLSKREGAVRGPRVLKYLIPLMTAITSKQNGRVRRSKAF</sequence>
<organism evidence="1 2">
    <name type="scientific">Portunus trituberculatus</name>
    <name type="common">Swimming crab</name>
    <name type="synonym">Neptunus trituberculatus</name>
    <dbReference type="NCBI Taxonomy" id="210409"/>
    <lineage>
        <taxon>Eukaryota</taxon>
        <taxon>Metazoa</taxon>
        <taxon>Ecdysozoa</taxon>
        <taxon>Arthropoda</taxon>
        <taxon>Crustacea</taxon>
        <taxon>Multicrustacea</taxon>
        <taxon>Malacostraca</taxon>
        <taxon>Eumalacostraca</taxon>
        <taxon>Eucarida</taxon>
        <taxon>Decapoda</taxon>
        <taxon>Pleocyemata</taxon>
        <taxon>Brachyura</taxon>
        <taxon>Eubrachyura</taxon>
        <taxon>Portunoidea</taxon>
        <taxon>Portunidae</taxon>
        <taxon>Portuninae</taxon>
        <taxon>Portunus</taxon>
    </lineage>
</organism>
<dbReference type="Proteomes" id="UP000324222">
    <property type="component" value="Unassembled WGS sequence"/>
</dbReference>
<reference evidence="1 2" key="1">
    <citation type="submission" date="2019-05" db="EMBL/GenBank/DDBJ databases">
        <title>Another draft genome of Portunus trituberculatus and its Hox gene families provides insights of decapod evolution.</title>
        <authorList>
            <person name="Jeong J.-H."/>
            <person name="Song I."/>
            <person name="Kim S."/>
            <person name="Choi T."/>
            <person name="Kim D."/>
            <person name="Ryu S."/>
            <person name="Kim W."/>
        </authorList>
    </citation>
    <scope>NUCLEOTIDE SEQUENCE [LARGE SCALE GENOMIC DNA]</scope>
    <source>
        <tissue evidence="1">Muscle</tissue>
    </source>
</reference>
<proteinExistence type="predicted"/>
<keyword evidence="2" id="KW-1185">Reference proteome</keyword>
<dbReference type="EMBL" id="VSRR010015743">
    <property type="protein sequence ID" value="MPC58499.1"/>
    <property type="molecule type" value="Genomic_DNA"/>
</dbReference>
<dbReference type="AlphaFoldDB" id="A0A5B7GLQ8"/>